<evidence type="ECO:0000313" key="1">
    <source>
        <dbReference type="EMBL" id="KAL3385394.1"/>
    </source>
</evidence>
<dbReference type="EMBL" id="JBJJXI010000157">
    <property type="protein sequence ID" value="KAL3385394.1"/>
    <property type="molecule type" value="Genomic_DNA"/>
</dbReference>
<sequence>MFKLLRQDRSSLVSFFGQSSSSSLGTLYLSSKLKICQRIDAQPHSARIYRVGMKSKMDEQNQTQFDSQQGKCPGGVNKWLKVNLILTQVSRLSIY</sequence>
<proteinExistence type="predicted"/>
<gene>
    <name evidence="1" type="ORF">TKK_018965</name>
</gene>
<reference evidence="1 2" key="1">
    <citation type="journal article" date="2024" name="bioRxiv">
        <title>A reference genome for Trichogramma kaykai: A tiny desert-dwelling parasitoid wasp with competing sex-ratio distorters.</title>
        <authorList>
            <person name="Culotta J."/>
            <person name="Lindsey A.R."/>
        </authorList>
    </citation>
    <scope>NUCLEOTIDE SEQUENCE [LARGE SCALE GENOMIC DNA]</scope>
    <source>
        <strain evidence="1 2">KSX58</strain>
    </source>
</reference>
<name>A0ABD2VXC3_9HYME</name>
<protein>
    <submittedName>
        <fullName evidence="1">Uncharacterized protein</fullName>
    </submittedName>
</protein>
<evidence type="ECO:0000313" key="2">
    <source>
        <dbReference type="Proteomes" id="UP001627154"/>
    </source>
</evidence>
<organism evidence="1 2">
    <name type="scientific">Trichogramma kaykai</name>
    <dbReference type="NCBI Taxonomy" id="54128"/>
    <lineage>
        <taxon>Eukaryota</taxon>
        <taxon>Metazoa</taxon>
        <taxon>Ecdysozoa</taxon>
        <taxon>Arthropoda</taxon>
        <taxon>Hexapoda</taxon>
        <taxon>Insecta</taxon>
        <taxon>Pterygota</taxon>
        <taxon>Neoptera</taxon>
        <taxon>Endopterygota</taxon>
        <taxon>Hymenoptera</taxon>
        <taxon>Apocrita</taxon>
        <taxon>Proctotrupomorpha</taxon>
        <taxon>Chalcidoidea</taxon>
        <taxon>Trichogrammatidae</taxon>
        <taxon>Trichogramma</taxon>
    </lineage>
</organism>
<dbReference type="AlphaFoldDB" id="A0ABD2VXC3"/>
<accession>A0ABD2VXC3</accession>
<dbReference type="Proteomes" id="UP001627154">
    <property type="component" value="Unassembled WGS sequence"/>
</dbReference>
<keyword evidence="2" id="KW-1185">Reference proteome</keyword>
<comment type="caution">
    <text evidence="1">The sequence shown here is derived from an EMBL/GenBank/DDBJ whole genome shotgun (WGS) entry which is preliminary data.</text>
</comment>